<evidence type="ECO:0000256" key="2">
    <source>
        <dbReference type="RuleBase" id="RU363072"/>
    </source>
</evidence>
<feature type="chain" id="PRO_5004235573" evidence="2">
    <location>
        <begin position="28"/>
        <end position="673"/>
    </location>
</feature>
<evidence type="ECO:0000256" key="1">
    <source>
        <dbReference type="ARBA" id="ARBA00008769"/>
    </source>
</evidence>
<dbReference type="PANTHER" id="PTHR43308">
    <property type="entry name" value="OUTER MEMBRANE PROTEIN ALPHA-RELATED"/>
    <property type="match status" value="1"/>
</dbReference>
<comment type="caution">
    <text evidence="5">The sequence shown here is derived from an EMBL/GenBank/DDBJ whole genome shotgun (WGS) entry which is preliminary data.</text>
</comment>
<proteinExistence type="inferred from homology"/>
<dbReference type="PANTHER" id="PTHR43308:SF1">
    <property type="entry name" value="OUTER MEMBRANE PROTEIN ALPHA"/>
    <property type="match status" value="1"/>
</dbReference>
<dbReference type="GO" id="GO:0008643">
    <property type="term" value="P:carbohydrate transport"/>
    <property type="evidence" value="ECO:0007669"/>
    <property type="project" value="InterPro"/>
</dbReference>
<keyword evidence="2" id="KW-0732">Signal</keyword>
<evidence type="ECO:0000256" key="3">
    <source>
        <dbReference type="SAM" id="Coils"/>
    </source>
</evidence>
<dbReference type="InterPro" id="IPR001119">
    <property type="entry name" value="SLH_dom"/>
</dbReference>
<dbReference type="Proteomes" id="UP000003922">
    <property type="component" value="Unassembled WGS sequence"/>
</dbReference>
<accession>Q4C4P1</accession>
<keyword evidence="6" id="KW-1185">Reference proteome</keyword>
<keyword evidence="3" id="KW-0175">Coiled coil</keyword>
<dbReference type="Pfam" id="PF04966">
    <property type="entry name" value="OprB"/>
    <property type="match status" value="1"/>
</dbReference>
<dbReference type="GO" id="GO:0015288">
    <property type="term" value="F:porin activity"/>
    <property type="evidence" value="ECO:0007669"/>
    <property type="project" value="InterPro"/>
</dbReference>
<reference evidence="5" key="3">
    <citation type="submission" date="2016-12" db="EMBL/GenBank/DDBJ databases">
        <title>Annotation of the draft genome assembly of Crocosphaera watsonii WH 8501.</title>
        <authorList>
            <consortium name="US DOE Joint Genome Institute (JGI-ORNL)"/>
            <person name="Larimer F."/>
            <person name="Land M."/>
        </authorList>
    </citation>
    <scope>NUCLEOTIDE SEQUENCE</scope>
    <source>
        <strain evidence="5">WH 8501</strain>
    </source>
</reference>
<evidence type="ECO:0000313" key="5">
    <source>
        <dbReference type="EMBL" id="EAM51132.1"/>
    </source>
</evidence>
<evidence type="ECO:0000313" key="6">
    <source>
        <dbReference type="Proteomes" id="UP000003922"/>
    </source>
</evidence>
<dbReference type="InterPro" id="IPR051465">
    <property type="entry name" value="Cell_Envelope_Struct_Comp"/>
</dbReference>
<comment type="similarity">
    <text evidence="1 2">Belongs to the OprB family.</text>
</comment>
<dbReference type="EMBL" id="AADV02000008">
    <property type="protein sequence ID" value="EAM51132.1"/>
    <property type="molecule type" value="Genomic_DNA"/>
</dbReference>
<feature type="signal peptide" evidence="2">
    <location>
        <begin position="1"/>
        <end position="27"/>
    </location>
</feature>
<dbReference type="PROSITE" id="PS51272">
    <property type="entry name" value="SLH"/>
    <property type="match status" value="1"/>
</dbReference>
<reference evidence="5" key="2">
    <citation type="submission" date="2005-06" db="EMBL/GenBank/DDBJ databases">
        <title>Sequencing of the draft genome and assembly of Crocosphaera watsonii WH 8501.</title>
        <authorList>
            <consortium name="US DOE Joint Genome Institute (JGI-PGF)"/>
            <person name="Copeland A."/>
            <person name="Lucas S."/>
            <person name="Lapidus A."/>
            <person name="Barry K."/>
            <person name="Detter C."/>
            <person name="Glavina T."/>
            <person name="Hammon N."/>
            <person name="Israni S."/>
            <person name="Pitluck S."/>
            <person name="Richardson P."/>
        </authorList>
    </citation>
    <scope>NUCLEOTIDE SEQUENCE [LARGE SCALE GENOMIC DNA]</scope>
    <source>
        <strain evidence="5">WH 8501</strain>
    </source>
</reference>
<dbReference type="NCBIfam" id="NF033921">
    <property type="entry name" value="por_somb"/>
    <property type="match status" value="1"/>
</dbReference>
<gene>
    <name evidence="5" type="ORF">CwatDRAFT_4220</name>
</gene>
<sequence length="673" mass="73149">MLKSLWKTMLVSPAVLGMALAANSANAENAPSSLFSESATQGLEIAQAQDELLEKLENYSQEGLSNNANEQVTSVSELRDVSPTDWAYEALRSLVERYGCIVGYPDRTFRGNRATSRWEFAAGLNACLNTMERLIQENVAVLREDIEKLKRLMQEFEAELAALGARVDNLEGRVAFLEDHQFSTTTKLVGEVIMAVTAAGGSRSSEDNQAVFQDRIRLSFNTSFSGEDLLVTRLSASTGTGTDRFTLNEPNLRVLNPNTGQPIGIAFAENTLINPTATQTFNIGPRRNEENNDVTIDWVGYYAPIEPLEDWRINTYVAPWGGRWHHFVPTLNPFFEDFDGGKGSLSTFAQRNPIYRIGGGGGAGMSFQLGFLESLLGPTSVSFGYLAGTTNDPSLNGGGDGFEGNCDGNSRLVNGINPATCQEYSESAGGNGLFNGNYGALAQINGNLFDIFNIAFTYVHAYHKPDSPIFGQGIPTGPGEVGTSFANFSRSELNNAFALGSVGEPGTPTDVYNTNGTNSNDPLQVNPFDIGGKVTNSYGGQLTWRVAEWLNFSAFGSFTNVRFMGRGKSAEIWTGGGGFAFPDLFKEGNLLGIFAGVQPYHGGRQRPYLGQRQGFFNLPSRNPITAEVFYRYQLTDNISLTPGVIWISNPDQFVNIQGADDEVIGTLRGTFSF</sequence>
<feature type="domain" description="SLH" evidence="4">
    <location>
        <begin position="74"/>
        <end position="138"/>
    </location>
</feature>
<dbReference type="Pfam" id="PF00395">
    <property type="entry name" value="SLH"/>
    <property type="match status" value="1"/>
</dbReference>
<reference evidence="5" key="1">
    <citation type="submission" date="2004-02" db="EMBL/GenBank/DDBJ databases">
        <authorList>
            <consortium name="DOE Joint Genome Institute"/>
        </authorList>
    </citation>
    <scope>NUCLEOTIDE SEQUENCE [LARGE SCALE GENOMIC DNA]</scope>
    <source>
        <strain evidence="5">WH 8501</strain>
    </source>
</reference>
<dbReference type="GO" id="GO:0016020">
    <property type="term" value="C:membrane"/>
    <property type="evidence" value="ECO:0007669"/>
    <property type="project" value="InterPro"/>
</dbReference>
<organism evidence="5 6">
    <name type="scientific">Crocosphaera watsonii WH 8501</name>
    <dbReference type="NCBI Taxonomy" id="165597"/>
    <lineage>
        <taxon>Bacteria</taxon>
        <taxon>Bacillati</taxon>
        <taxon>Cyanobacteriota</taxon>
        <taxon>Cyanophyceae</taxon>
        <taxon>Oscillatoriophycideae</taxon>
        <taxon>Chroococcales</taxon>
        <taxon>Aphanothecaceae</taxon>
        <taxon>Crocosphaera</taxon>
    </lineage>
</organism>
<dbReference type="InterPro" id="IPR047684">
    <property type="entry name" value="Por_som-like"/>
</dbReference>
<protein>
    <submittedName>
        <fullName evidence="5">S-layer homology region</fullName>
    </submittedName>
</protein>
<dbReference type="AlphaFoldDB" id="Q4C4P1"/>
<feature type="coiled-coil region" evidence="3">
    <location>
        <begin position="132"/>
        <end position="180"/>
    </location>
</feature>
<dbReference type="InterPro" id="IPR038673">
    <property type="entry name" value="OprB_sf"/>
</dbReference>
<dbReference type="RefSeq" id="WP_007305259.1">
    <property type="nucleotide sequence ID" value="NZ_AADV02000008.1"/>
</dbReference>
<dbReference type="Gene3D" id="2.40.160.180">
    <property type="entry name" value="Carbohydrate-selective porin OprB"/>
    <property type="match status" value="1"/>
</dbReference>
<dbReference type="KEGG" id="cwa:CwatDRAFT_4220"/>
<name>Q4C4P1_CROWT</name>
<dbReference type="OrthoDB" id="541604at2"/>
<dbReference type="InterPro" id="IPR007049">
    <property type="entry name" value="Carb-sel_porin_OprB"/>
</dbReference>
<evidence type="ECO:0000259" key="4">
    <source>
        <dbReference type="PROSITE" id="PS51272"/>
    </source>
</evidence>